<dbReference type="InterPro" id="IPR005467">
    <property type="entry name" value="His_kinase_dom"/>
</dbReference>
<evidence type="ECO:0000313" key="11">
    <source>
        <dbReference type="Proteomes" id="UP000620559"/>
    </source>
</evidence>
<protein>
    <recommendedName>
        <fullName evidence="2">histidine kinase</fullName>
        <ecNumber evidence="2">2.7.13.3</ecNumber>
    </recommendedName>
</protein>
<keyword evidence="3" id="KW-0597">Phosphoprotein</keyword>
<feature type="transmembrane region" description="Helical" evidence="7">
    <location>
        <begin position="35"/>
        <end position="59"/>
    </location>
</feature>
<dbReference type="InterPro" id="IPR000014">
    <property type="entry name" value="PAS"/>
</dbReference>
<keyword evidence="5" id="KW-0418">Kinase</keyword>
<dbReference type="EC" id="2.7.13.3" evidence="2"/>
<dbReference type="NCBIfam" id="TIGR00229">
    <property type="entry name" value="sensory_box"/>
    <property type="match status" value="1"/>
</dbReference>
<dbReference type="SMART" id="SM00065">
    <property type="entry name" value="GAF"/>
    <property type="match status" value="1"/>
</dbReference>
<dbReference type="Gene3D" id="3.30.450.20">
    <property type="entry name" value="PAS domain"/>
    <property type="match status" value="1"/>
</dbReference>
<dbReference type="Pfam" id="PF01590">
    <property type="entry name" value="GAF"/>
    <property type="match status" value="1"/>
</dbReference>
<organism evidence="10 11">
    <name type="scientific">Plectonema cf. radiosum LEGE 06105</name>
    <dbReference type="NCBI Taxonomy" id="945769"/>
    <lineage>
        <taxon>Bacteria</taxon>
        <taxon>Bacillati</taxon>
        <taxon>Cyanobacteriota</taxon>
        <taxon>Cyanophyceae</taxon>
        <taxon>Oscillatoriophycideae</taxon>
        <taxon>Oscillatoriales</taxon>
        <taxon>Microcoleaceae</taxon>
        <taxon>Plectonema</taxon>
    </lineage>
</organism>
<dbReference type="CDD" id="cd00130">
    <property type="entry name" value="PAS"/>
    <property type="match status" value="1"/>
</dbReference>
<dbReference type="InterPro" id="IPR036890">
    <property type="entry name" value="HATPase_C_sf"/>
</dbReference>
<dbReference type="CDD" id="cd00082">
    <property type="entry name" value="HisKA"/>
    <property type="match status" value="1"/>
</dbReference>
<dbReference type="SUPFAM" id="SSF55874">
    <property type="entry name" value="ATPase domain of HSP90 chaperone/DNA topoisomerase II/histidine kinase"/>
    <property type="match status" value="1"/>
</dbReference>
<dbReference type="SMART" id="SM00388">
    <property type="entry name" value="HisKA"/>
    <property type="match status" value="1"/>
</dbReference>
<feature type="domain" description="Histidine kinase" evidence="8">
    <location>
        <begin position="518"/>
        <end position="781"/>
    </location>
</feature>
<dbReference type="GO" id="GO:0000155">
    <property type="term" value="F:phosphorelay sensor kinase activity"/>
    <property type="evidence" value="ECO:0007669"/>
    <property type="project" value="InterPro"/>
</dbReference>
<keyword evidence="11" id="KW-1185">Reference proteome</keyword>
<dbReference type="InterPro" id="IPR029016">
    <property type="entry name" value="GAF-like_dom_sf"/>
</dbReference>
<comment type="caution">
    <text evidence="10">The sequence shown here is derived from an EMBL/GenBank/DDBJ whole genome shotgun (WGS) entry which is preliminary data.</text>
</comment>
<dbReference type="Proteomes" id="UP000620559">
    <property type="component" value="Unassembled WGS sequence"/>
</dbReference>
<dbReference type="Pfam" id="PF00512">
    <property type="entry name" value="HisKA"/>
    <property type="match status" value="1"/>
</dbReference>
<dbReference type="EMBL" id="JADEWL010000109">
    <property type="protein sequence ID" value="MBE9215617.1"/>
    <property type="molecule type" value="Genomic_DNA"/>
</dbReference>
<evidence type="ECO:0000256" key="4">
    <source>
        <dbReference type="ARBA" id="ARBA00022679"/>
    </source>
</evidence>
<sequence>MHSQLIKFARLLVSLIVIAIFLLTGWLVIHDEKLIFSNSVLMIAYESLVAIGIFAILIWKGTKIIESTCNQRDKAINALKENEAKLRSFLDTNFIGIVEVSADGNIYVANDEFLRITGYSYSCLQNGSLNWFNITPSEYLDIDKQHFSQAKAFGSCTSYEKELICASGKIVKVKVGCTSPTEKNQPDKYIINLSECKNLELEKNFSIRQHWLEHLLNMMPAPLLLIEPGTARVTFANKAANEMANGNFPLAQSQEEYEKLYRFTNESGQILPNELIPLIRVALGERLEGVEVNWYEGDKIHPIRVFADTLPPMYGYPGTCVALLQDTTKLKQLETSLSLGKDRLDLLFETTSDLISSEQPEKLIELLYSEITQKTNIDCYLYYVVEKNSQKIQLTSYCGISCSQAKDLEWQEFGQGICGTVAMKRTPIKIENVGESNDPSTEFIRNLGMNAYYSCPLIAQGQLFGTISFGSRTIGDFSSYEIGVMQAICNQIAMNIQRANLMNSLQQANRIKDEFLGILSHELRSPLNSILGWAQYLRVRKLDESTTSKALESIERNSRELHHLIEELLDMSRTIQGKMQLSIGHCNLVSIIVAVIESLRSASVAKQIEIKLSARKGFGMDEHIKNAAFTDYEEPLIQLASLNKIPAADQALVENQNFLVAGDTQRLRQVIWNLLSNAIKFTSCGGCIEVSLLEENTQKNSLSYAVIQVSDTGIGINSEFLPYVFDRFRQGDSSNARAYNGLGLGLAIVRHIVELHGGSISVESPGEGKGSTFTVKLPLIPSTQLLSVKKNPKSQFLTIN</sequence>
<keyword evidence="6" id="KW-0902">Two-component regulatory system</keyword>
<reference evidence="10" key="1">
    <citation type="submission" date="2020-10" db="EMBL/GenBank/DDBJ databases">
        <authorList>
            <person name="Castelo-Branco R."/>
            <person name="Eusebio N."/>
            <person name="Adriana R."/>
            <person name="Vieira A."/>
            <person name="Brugerolle De Fraissinette N."/>
            <person name="Rezende De Castro R."/>
            <person name="Schneider M.P."/>
            <person name="Vasconcelos V."/>
            <person name="Leao P.N."/>
        </authorList>
    </citation>
    <scope>NUCLEOTIDE SEQUENCE</scope>
    <source>
        <strain evidence="10">LEGE 06105</strain>
    </source>
</reference>
<name>A0A8J7K3V6_9CYAN</name>
<keyword evidence="7" id="KW-1133">Transmembrane helix</keyword>
<evidence type="ECO:0000256" key="5">
    <source>
        <dbReference type="ARBA" id="ARBA00022777"/>
    </source>
</evidence>
<dbReference type="Gene3D" id="3.30.565.10">
    <property type="entry name" value="Histidine kinase-like ATPase, C-terminal domain"/>
    <property type="match status" value="1"/>
</dbReference>
<evidence type="ECO:0000259" key="8">
    <source>
        <dbReference type="PROSITE" id="PS50109"/>
    </source>
</evidence>
<dbReference type="Pfam" id="PF02518">
    <property type="entry name" value="HATPase_c"/>
    <property type="match status" value="1"/>
</dbReference>
<dbReference type="InterPro" id="IPR004358">
    <property type="entry name" value="Sig_transdc_His_kin-like_C"/>
</dbReference>
<feature type="transmembrane region" description="Helical" evidence="7">
    <location>
        <begin position="12"/>
        <end position="29"/>
    </location>
</feature>
<dbReference type="FunFam" id="3.30.565.10:FF:000006">
    <property type="entry name" value="Sensor histidine kinase WalK"/>
    <property type="match status" value="1"/>
</dbReference>
<dbReference type="CDD" id="cd16922">
    <property type="entry name" value="HATPase_EvgS-ArcB-TorS-like"/>
    <property type="match status" value="1"/>
</dbReference>
<dbReference type="InterPro" id="IPR036097">
    <property type="entry name" value="HisK_dim/P_sf"/>
</dbReference>
<feature type="domain" description="PAS" evidence="9">
    <location>
        <begin position="82"/>
        <end position="120"/>
    </location>
</feature>
<gene>
    <name evidence="10" type="ORF">IQ247_23605</name>
</gene>
<dbReference type="AlphaFoldDB" id="A0A8J7K3V6"/>
<dbReference type="SUPFAM" id="SSF55785">
    <property type="entry name" value="PYP-like sensor domain (PAS domain)"/>
    <property type="match status" value="1"/>
</dbReference>
<evidence type="ECO:0000313" key="10">
    <source>
        <dbReference type="EMBL" id="MBE9215617.1"/>
    </source>
</evidence>
<dbReference type="RefSeq" id="WP_193923773.1">
    <property type="nucleotide sequence ID" value="NZ_JADEWL010000109.1"/>
</dbReference>
<keyword evidence="7" id="KW-0472">Membrane</keyword>
<evidence type="ECO:0000256" key="3">
    <source>
        <dbReference type="ARBA" id="ARBA00022553"/>
    </source>
</evidence>
<dbReference type="SUPFAM" id="SSF55781">
    <property type="entry name" value="GAF domain-like"/>
    <property type="match status" value="1"/>
</dbReference>
<keyword evidence="7" id="KW-0812">Transmembrane</keyword>
<dbReference type="Pfam" id="PF13188">
    <property type="entry name" value="PAS_8"/>
    <property type="match status" value="1"/>
</dbReference>
<dbReference type="PROSITE" id="PS50109">
    <property type="entry name" value="HIS_KIN"/>
    <property type="match status" value="1"/>
</dbReference>
<dbReference type="InterPro" id="IPR003661">
    <property type="entry name" value="HisK_dim/P_dom"/>
</dbReference>
<dbReference type="Gene3D" id="3.30.450.40">
    <property type="match status" value="1"/>
</dbReference>
<dbReference type="InterPro" id="IPR003018">
    <property type="entry name" value="GAF"/>
</dbReference>
<dbReference type="PRINTS" id="PR00344">
    <property type="entry name" value="BCTRLSENSOR"/>
</dbReference>
<dbReference type="SUPFAM" id="SSF47384">
    <property type="entry name" value="Homodimeric domain of signal transducing histidine kinase"/>
    <property type="match status" value="1"/>
</dbReference>
<keyword evidence="4" id="KW-0808">Transferase</keyword>
<accession>A0A8J7K3V6</accession>
<dbReference type="PANTHER" id="PTHR43547:SF2">
    <property type="entry name" value="HYBRID SIGNAL TRANSDUCTION HISTIDINE KINASE C"/>
    <property type="match status" value="1"/>
</dbReference>
<proteinExistence type="predicted"/>
<evidence type="ECO:0000259" key="9">
    <source>
        <dbReference type="PROSITE" id="PS50112"/>
    </source>
</evidence>
<dbReference type="Gene3D" id="1.10.287.130">
    <property type="match status" value="1"/>
</dbReference>
<dbReference type="PANTHER" id="PTHR43547">
    <property type="entry name" value="TWO-COMPONENT HISTIDINE KINASE"/>
    <property type="match status" value="1"/>
</dbReference>
<comment type="catalytic activity">
    <reaction evidence="1">
        <text>ATP + protein L-histidine = ADP + protein N-phospho-L-histidine.</text>
        <dbReference type="EC" id="2.7.13.3"/>
    </reaction>
</comment>
<evidence type="ECO:0000256" key="7">
    <source>
        <dbReference type="SAM" id="Phobius"/>
    </source>
</evidence>
<evidence type="ECO:0000256" key="2">
    <source>
        <dbReference type="ARBA" id="ARBA00012438"/>
    </source>
</evidence>
<dbReference type="InterPro" id="IPR003594">
    <property type="entry name" value="HATPase_dom"/>
</dbReference>
<dbReference type="SMART" id="SM00091">
    <property type="entry name" value="PAS"/>
    <property type="match status" value="2"/>
</dbReference>
<dbReference type="PROSITE" id="PS50112">
    <property type="entry name" value="PAS"/>
    <property type="match status" value="1"/>
</dbReference>
<evidence type="ECO:0000256" key="6">
    <source>
        <dbReference type="ARBA" id="ARBA00023012"/>
    </source>
</evidence>
<evidence type="ECO:0000256" key="1">
    <source>
        <dbReference type="ARBA" id="ARBA00000085"/>
    </source>
</evidence>
<dbReference type="InterPro" id="IPR035965">
    <property type="entry name" value="PAS-like_dom_sf"/>
</dbReference>
<dbReference type="SMART" id="SM00387">
    <property type="entry name" value="HATPase_c"/>
    <property type="match status" value="1"/>
</dbReference>